<accession>A0A643C940</accession>
<evidence type="ECO:0000313" key="5">
    <source>
        <dbReference type="Proteomes" id="UP000437017"/>
    </source>
</evidence>
<proteinExistence type="predicted"/>
<dbReference type="EMBL" id="SGJD01002121">
    <property type="protein sequence ID" value="KAB0396640.1"/>
    <property type="molecule type" value="Genomic_DNA"/>
</dbReference>
<evidence type="ECO:0000256" key="1">
    <source>
        <dbReference type="ARBA" id="ARBA00022441"/>
    </source>
</evidence>
<feature type="non-terminal residue" evidence="4">
    <location>
        <position position="1"/>
    </location>
</feature>
<dbReference type="InterPro" id="IPR011705">
    <property type="entry name" value="BACK"/>
</dbReference>
<dbReference type="Gene3D" id="1.25.40.420">
    <property type="match status" value="1"/>
</dbReference>
<name>A0A643C940_BALPH</name>
<dbReference type="AlphaFoldDB" id="A0A643C940"/>
<dbReference type="Gene3D" id="3.30.710.10">
    <property type="entry name" value="Potassium Channel Kv1.1, Chain A"/>
    <property type="match status" value="1"/>
</dbReference>
<dbReference type="PANTHER" id="PTHR24412:SF435">
    <property type="entry name" value="KELCH-LIKE PROTEIN 7"/>
    <property type="match status" value="1"/>
</dbReference>
<dbReference type="Pfam" id="PF07707">
    <property type="entry name" value="BACK"/>
    <property type="match status" value="1"/>
</dbReference>
<feature type="domain" description="BACK" evidence="3">
    <location>
        <begin position="104"/>
        <end position="203"/>
    </location>
</feature>
<evidence type="ECO:0000313" key="4">
    <source>
        <dbReference type="EMBL" id="KAB0396640.1"/>
    </source>
</evidence>
<gene>
    <name evidence="4" type="ORF">E2I00_020170</name>
</gene>
<comment type="caution">
    <text evidence="4">The sequence shown here is derived from an EMBL/GenBank/DDBJ whole genome shotgun (WGS) entry which is preliminary data.</text>
</comment>
<feature type="non-terminal residue" evidence="4">
    <location>
        <position position="219"/>
    </location>
</feature>
<dbReference type="SMART" id="SM00875">
    <property type="entry name" value="BACK"/>
    <property type="match status" value="1"/>
</dbReference>
<dbReference type="Proteomes" id="UP000437017">
    <property type="component" value="Unassembled WGS sequence"/>
</dbReference>
<protein>
    <recommendedName>
        <fullName evidence="3">BACK domain-containing protein</fullName>
    </recommendedName>
</protein>
<sequence>DGSLGVEKSSRKKTEKKLAAREEAELLAGFMGIMNNMRKQKERYLLIVLSLLQPWNSEMLNLTLNNWWNSFITTRISVNSNNVQSLLDAANQYQIEPQVDASNCLGISVLAECLDCPELKATADDFIHQHFTEVYKTDEFLQLDVKRVTHLLKQDTLEWDQVYDAAVRWLKYDEPNGQPFMVDILAKVRFPLLSKNFLSKTVQAEPLIQDNTECLKMVV</sequence>
<keyword evidence="1" id="KW-0880">Kelch repeat</keyword>
<dbReference type="InterPro" id="IPR011333">
    <property type="entry name" value="SKP1/BTB/POZ_sf"/>
</dbReference>
<dbReference type="OrthoDB" id="19132at2759"/>
<dbReference type="FunFam" id="1.25.40.420:FF:000001">
    <property type="entry name" value="Kelch-like family member 12"/>
    <property type="match status" value="1"/>
</dbReference>
<keyword evidence="2" id="KW-0677">Repeat</keyword>
<evidence type="ECO:0000256" key="2">
    <source>
        <dbReference type="ARBA" id="ARBA00022737"/>
    </source>
</evidence>
<evidence type="ECO:0000259" key="3">
    <source>
        <dbReference type="SMART" id="SM00875"/>
    </source>
</evidence>
<reference evidence="4 5" key="1">
    <citation type="journal article" date="2019" name="PLoS ONE">
        <title>Genomic analyses reveal an absence of contemporary introgressive admixture between fin whales and blue whales, despite known hybrids.</title>
        <authorList>
            <person name="Westbury M.V."/>
            <person name="Petersen B."/>
            <person name="Lorenzen E.D."/>
        </authorList>
    </citation>
    <scope>NUCLEOTIDE SEQUENCE [LARGE SCALE GENOMIC DNA]</scope>
    <source>
        <strain evidence="4">FinWhale-01</strain>
    </source>
</reference>
<dbReference type="PANTHER" id="PTHR24412">
    <property type="entry name" value="KELCH PROTEIN"/>
    <property type="match status" value="1"/>
</dbReference>
<keyword evidence="5" id="KW-1185">Reference proteome</keyword>
<organism evidence="4 5">
    <name type="scientific">Balaenoptera physalus</name>
    <name type="common">Fin whale</name>
    <name type="synonym">Balaena physalus</name>
    <dbReference type="NCBI Taxonomy" id="9770"/>
    <lineage>
        <taxon>Eukaryota</taxon>
        <taxon>Metazoa</taxon>
        <taxon>Chordata</taxon>
        <taxon>Craniata</taxon>
        <taxon>Vertebrata</taxon>
        <taxon>Euteleostomi</taxon>
        <taxon>Mammalia</taxon>
        <taxon>Eutheria</taxon>
        <taxon>Laurasiatheria</taxon>
        <taxon>Artiodactyla</taxon>
        <taxon>Whippomorpha</taxon>
        <taxon>Cetacea</taxon>
        <taxon>Mysticeti</taxon>
        <taxon>Balaenopteridae</taxon>
        <taxon>Balaenoptera</taxon>
    </lineage>
</organism>